<organism evidence="1 2">
    <name type="scientific">candidate division WWE3 bacterium</name>
    <dbReference type="NCBI Taxonomy" id="2053526"/>
    <lineage>
        <taxon>Bacteria</taxon>
        <taxon>Katanobacteria</taxon>
    </lineage>
</organism>
<protein>
    <recommendedName>
        <fullName evidence="3">DUF1610 domain-containing protein</fullName>
    </recommendedName>
</protein>
<dbReference type="AlphaFoldDB" id="A0A3A4ZCD3"/>
<comment type="caution">
    <text evidence="1">The sequence shown here is derived from an EMBL/GenBank/DDBJ whole genome shotgun (WGS) entry which is preliminary data.</text>
</comment>
<gene>
    <name evidence="1" type="ORF">C4561_03845</name>
</gene>
<proteinExistence type="predicted"/>
<evidence type="ECO:0008006" key="3">
    <source>
        <dbReference type="Google" id="ProtNLM"/>
    </source>
</evidence>
<sequence length="70" mass="7888">MDEQKPNVKFKCPNCGDISQDDVIFLCNVCAQDQLIFKEGIYMCPSCLQPGENFECMLCGSKEVKMKSKS</sequence>
<evidence type="ECO:0000313" key="2">
    <source>
        <dbReference type="Proteomes" id="UP000265540"/>
    </source>
</evidence>
<dbReference type="EMBL" id="QZJF01000017">
    <property type="protein sequence ID" value="RJR26881.1"/>
    <property type="molecule type" value="Genomic_DNA"/>
</dbReference>
<reference evidence="1 2" key="1">
    <citation type="journal article" date="2017" name="ISME J.">
        <title>Energy and carbon metabolisms in a deep terrestrial subsurface fluid microbial community.</title>
        <authorList>
            <person name="Momper L."/>
            <person name="Jungbluth S.P."/>
            <person name="Lee M.D."/>
            <person name="Amend J.P."/>
        </authorList>
    </citation>
    <scope>NUCLEOTIDE SEQUENCE [LARGE SCALE GENOMIC DNA]</scope>
    <source>
        <strain evidence="1">SURF_46</strain>
    </source>
</reference>
<dbReference type="Proteomes" id="UP000265540">
    <property type="component" value="Unassembled WGS sequence"/>
</dbReference>
<evidence type="ECO:0000313" key="1">
    <source>
        <dbReference type="EMBL" id="RJR26881.1"/>
    </source>
</evidence>
<accession>A0A3A4ZCD3</accession>
<name>A0A3A4ZCD3_UNCKA</name>